<name>A0ABP5ASI5_9ACTN</name>
<feature type="region of interest" description="Disordered" evidence="1">
    <location>
        <begin position="1"/>
        <end position="22"/>
    </location>
</feature>
<evidence type="ECO:0000256" key="1">
    <source>
        <dbReference type="SAM" id="MobiDB-lite"/>
    </source>
</evidence>
<evidence type="ECO:0000313" key="3">
    <source>
        <dbReference type="Proteomes" id="UP001501303"/>
    </source>
</evidence>
<protein>
    <submittedName>
        <fullName evidence="2">Uncharacterized protein</fullName>
    </submittedName>
</protein>
<dbReference type="EMBL" id="BAAAMJ010000032">
    <property type="protein sequence ID" value="GAA1921545.1"/>
    <property type="molecule type" value="Genomic_DNA"/>
</dbReference>
<dbReference type="Proteomes" id="UP001501303">
    <property type="component" value="Unassembled WGS sequence"/>
</dbReference>
<dbReference type="RefSeq" id="WP_344262991.1">
    <property type="nucleotide sequence ID" value="NZ_BAAAMJ010000032.1"/>
</dbReference>
<gene>
    <name evidence="2" type="ORF">GCM10009716_32680</name>
</gene>
<accession>A0ABP5ASI5</accession>
<evidence type="ECO:0000313" key="2">
    <source>
        <dbReference type="EMBL" id="GAA1921545.1"/>
    </source>
</evidence>
<proteinExistence type="predicted"/>
<sequence>MSDMTEPGVPMELDRGFPRLPEPNGECDRWATLLTAYIDAVSNTAALDEGHAGGCG</sequence>
<reference evidence="3" key="1">
    <citation type="journal article" date="2019" name="Int. J. Syst. Evol. Microbiol.">
        <title>The Global Catalogue of Microorganisms (GCM) 10K type strain sequencing project: providing services to taxonomists for standard genome sequencing and annotation.</title>
        <authorList>
            <consortium name="The Broad Institute Genomics Platform"/>
            <consortium name="The Broad Institute Genome Sequencing Center for Infectious Disease"/>
            <person name="Wu L."/>
            <person name="Ma J."/>
        </authorList>
    </citation>
    <scope>NUCLEOTIDE SEQUENCE [LARGE SCALE GENOMIC DNA]</scope>
    <source>
        <strain evidence="3">JCM 13581</strain>
    </source>
</reference>
<comment type="caution">
    <text evidence="2">The sequence shown here is derived from an EMBL/GenBank/DDBJ whole genome shotgun (WGS) entry which is preliminary data.</text>
</comment>
<keyword evidence="3" id="KW-1185">Reference proteome</keyword>
<organism evidence="2 3">
    <name type="scientific">Streptomyces sodiiphilus</name>
    <dbReference type="NCBI Taxonomy" id="226217"/>
    <lineage>
        <taxon>Bacteria</taxon>
        <taxon>Bacillati</taxon>
        <taxon>Actinomycetota</taxon>
        <taxon>Actinomycetes</taxon>
        <taxon>Kitasatosporales</taxon>
        <taxon>Streptomycetaceae</taxon>
        <taxon>Streptomyces</taxon>
    </lineage>
</organism>